<keyword evidence="2" id="KW-1185">Reference proteome</keyword>
<sequence>MPAVAHASQLHYMPQRNTSNTIHASLLSHSPHVIARNHNSSQWLQHQQQQQHKAVAVAATVTLAALSQCTPTAYQKRTVSAVAVLSSVLVETELHVGREGE</sequence>
<protein>
    <submittedName>
        <fullName evidence="1">(Mediterranean fruit fly) hypothetical protein</fullName>
    </submittedName>
</protein>
<organism evidence="1 2">
    <name type="scientific">Ceratitis capitata</name>
    <name type="common">Mediterranean fruit fly</name>
    <name type="synonym">Tephritis capitata</name>
    <dbReference type="NCBI Taxonomy" id="7213"/>
    <lineage>
        <taxon>Eukaryota</taxon>
        <taxon>Metazoa</taxon>
        <taxon>Ecdysozoa</taxon>
        <taxon>Arthropoda</taxon>
        <taxon>Hexapoda</taxon>
        <taxon>Insecta</taxon>
        <taxon>Pterygota</taxon>
        <taxon>Neoptera</taxon>
        <taxon>Endopterygota</taxon>
        <taxon>Diptera</taxon>
        <taxon>Brachycera</taxon>
        <taxon>Muscomorpha</taxon>
        <taxon>Tephritoidea</taxon>
        <taxon>Tephritidae</taxon>
        <taxon>Ceratitis</taxon>
        <taxon>Ceratitis</taxon>
    </lineage>
</organism>
<reference evidence="1" key="1">
    <citation type="submission" date="2020-11" db="EMBL/GenBank/DDBJ databases">
        <authorList>
            <person name="Whitehead M."/>
        </authorList>
    </citation>
    <scope>NUCLEOTIDE SEQUENCE</scope>
    <source>
        <strain evidence="1">EGII</strain>
    </source>
</reference>
<comment type="caution">
    <text evidence="1">The sequence shown here is derived from an EMBL/GenBank/DDBJ whole genome shotgun (WGS) entry which is preliminary data.</text>
</comment>
<proteinExistence type="predicted"/>
<gene>
    <name evidence="1" type="ORF">CCAP1982_LOCUS394</name>
</gene>
<accession>A0A811TZG9</accession>
<name>A0A811TZG9_CERCA</name>
<dbReference type="Proteomes" id="UP000606786">
    <property type="component" value="Unassembled WGS sequence"/>
</dbReference>
<dbReference type="AlphaFoldDB" id="A0A811TZG9"/>
<dbReference type="EMBL" id="CAJHJT010000001">
    <property type="protein sequence ID" value="CAD6991470.1"/>
    <property type="molecule type" value="Genomic_DNA"/>
</dbReference>
<evidence type="ECO:0000313" key="2">
    <source>
        <dbReference type="Proteomes" id="UP000606786"/>
    </source>
</evidence>
<evidence type="ECO:0000313" key="1">
    <source>
        <dbReference type="EMBL" id="CAD6991470.1"/>
    </source>
</evidence>